<keyword evidence="5" id="KW-1185">Reference proteome</keyword>
<name>A0AAD8MM74_9APIA</name>
<keyword evidence="1" id="KW-0341">Growth regulation</keyword>
<comment type="similarity">
    <text evidence="2">Belongs to the LAZY family.</text>
</comment>
<evidence type="ECO:0000313" key="4">
    <source>
        <dbReference type="EMBL" id="KAK1377852.1"/>
    </source>
</evidence>
<sequence length="300" mass="34245">MHQLVYRASELALASLQSLKKQIAKKNYSICQIFSWMQSKLHAIRDTKKLNPLTSNDNSQQESSKEELNDWPHGLLAIGTFGDKNVKEITKSCNLQANNHSQDHPKDITRKEVGNLKKDLNVILDRQVPESNSADEPESHNILLDQIFKSSSNSNIERTSSYTESDDIGDNDSRLQRINGTVLMKRGKDNRLNNTKNAIKKESMTFLLKKMLKSDITSTPNLRDTPPEARLEKSRMDEIFRAMLNKKIFPQSFNPKATSTKKYLNNKQYCRTDGKKILPEDTTAGSKWVKTDSDFIVLEI</sequence>
<feature type="compositionally biased region" description="Polar residues" evidence="3">
    <location>
        <begin position="52"/>
        <end position="62"/>
    </location>
</feature>
<evidence type="ECO:0000256" key="2">
    <source>
        <dbReference type="ARBA" id="ARBA00024198"/>
    </source>
</evidence>
<protein>
    <submittedName>
        <fullName evidence="4">Protein DEEPER ROOTING 1</fullName>
    </submittedName>
</protein>
<dbReference type="GO" id="GO:0009630">
    <property type="term" value="P:gravitropism"/>
    <property type="evidence" value="ECO:0007669"/>
    <property type="project" value="InterPro"/>
</dbReference>
<reference evidence="4" key="1">
    <citation type="submission" date="2023-02" db="EMBL/GenBank/DDBJ databases">
        <title>Genome of toxic invasive species Heracleum sosnowskyi carries increased number of genes despite the absence of recent whole-genome duplications.</title>
        <authorList>
            <person name="Schelkunov M."/>
            <person name="Shtratnikova V."/>
            <person name="Makarenko M."/>
            <person name="Klepikova A."/>
            <person name="Omelchenko D."/>
            <person name="Novikova G."/>
            <person name="Obukhova E."/>
            <person name="Bogdanov V."/>
            <person name="Penin A."/>
            <person name="Logacheva M."/>
        </authorList>
    </citation>
    <scope>NUCLEOTIDE SEQUENCE</scope>
    <source>
        <strain evidence="4">Hsosn_3</strain>
        <tissue evidence="4">Leaf</tissue>
    </source>
</reference>
<dbReference type="AlphaFoldDB" id="A0AAD8MM74"/>
<dbReference type="Proteomes" id="UP001237642">
    <property type="component" value="Unassembled WGS sequence"/>
</dbReference>
<evidence type="ECO:0000313" key="5">
    <source>
        <dbReference type="Proteomes" id="UP001237642"/>
    </source>
</evidence>
<gene>
    <name evidence="4" type="ORF">POM88_024596</name>
</gene>
<dbReference type="InterPro" id="IPR044683">
    <property type="entry name" value="LAZY"/>
</dbReference>
<dbReference type="PANTHER" id="PTHR34045:SF3">
    <property type="entry name" value="PROTEIN LAZY 4"/>
    <property type="match status" value="1"/>
</dbReference>
<comment type="caution">
    <text evidence="4">The sequence shown here is derived from an EMBL/GenBank/DDBJ whole genome shotgun (WGS) entry which is preliminary data.</text>
</comment>
<evidence type="ECO:0000256" key="3">
    <source>
        <dbReference type="SAM" id="MobiDB-lite"/>
    </source>
</evidence>
<dbReference type="GO" id="GO:0040008">
    <property type="term" value="P:regulation of growth"/>
    <property type="evidence" value="ECO:0007669"/>
    <property type="project" value="InterPro"/>
</dbReference>
<reference evidence="4" key="2">
    <citation type="submission" date="2023-05" db="EMBL/GenBank/DDBJ databases">
        <authorList>
            <person name="Schelkunov M.I."/>
        </authorList>
    </citation>
    <scope>NUCLEOTIDE SEQUENCE</scope>
    <source>
        <strain evidence="4">Hsosn_3</strain>
        <tissue evidence="4">Leaf</tissue>
    </source>
</reference>
<evidence type="ECO:0000256" key="1">
    <source>
        <dbReference type="ARBA" id="ARBA00022604"/>
    </source>
</evidence>
<organism evidence="4 5">
    <name type="scientific">Heracleum sosnowskyi</name>
    <dbReference type="NCBI Taxonomy" id="360622"/>
    <lineage>
        <taxon>Eukaryota</taxon>
        <taxon>Viridiplantae</taxon>
        <taxon>Streptophyta</taxon>
        <taxon>Embryophyta</taxon>
        <taxon>Tracheophyta</taxon>
        <taxon>Spermatophyta</taxon>
        <taxon>Magnoliopsida</taxon>
        <taxon>eudicotyledons</taxon>
        <taxon>Gunneridae</taxon>
        <taxon>Pentapetalae</taxon>
        <taxon>asterids</taxon>
        <taxon>campanulids</taxon>
        <taxon>Apiales</taxon>
        <taxon>Apiaceae</taxon>
        <taxon>Apioideae</taxon>
        <taxon>apioid superclade</taxon>
        <taxon>Tordylieae</taxon>
        <taxon>Tordyliinae</taxon>
        <taxon>Heracleum</taxon>
    </lineage>
</organism>
<accession>A0AAD8MM74</accession>
<feature type="region of interest" description="Disordered" evidence="3">
    <location>
        <begin position="154"/>
        <end position="173"/>
    </location>
</feature>
<dbReference type="EMBL" id="JAUIZM010000006">
    <property type="protein sequence ID" value="KAK1377852.1"/>
    <property type="molecule type" value="Genomic_DNA"/>
</dbReference>
<dbReference type="PANTHER" id="PTHR34045">
    <property type="entry name" value="OS03G0406300 PROTEIN"/>
    <property type="match status" value="1"/>
</dbReference>
<feature type="region of interest" description="Disordered" evidence="3">
    <location>
        <begin position="50"/>
        <end position="69"/>
    </location>
</feature>
<proteinExistence type="inferred from homology"/>